<dbReference type="SUPFAM" id="SSF53328">
    <property type="entry name" value="Formyltransferase"/>
    <property type="match status" value="1"/>
</dbReference>
<dbReference type="Gene3D" id="3.40.50.12230">
    <property type="match status" value="1"/>
</dbReference>
<protein>
    <submittedName>
        <fullName evidence="3">Methionyl-tRNA formyltransferase</fullName>
    </submittedName>
</protein>
<name>A0A2T1HVW4_9HYPH</name>
<dbReference type="Pfam" id="PF00551">
    <property type="entry name" value="Formyl_trans_N"/>
    <property type="match status" value="1"/>
</dbReference>
<dbReference type="EMBL" id="PVZS01000006">
    <property type="protein sequence ID" value="PSC05750.1"/>
    <property type="molecule type" value="Genomic_DNA"/>
</dbReference>
<evidence type="ECO:0000313" key="3">
    <source>
        <dbReference type="EMBL" id="PSC05750.1"/>
    </source>
</evidence>
<organism evidence="3 4">
    <name type="scientific">Alsobacter soli</name>
    <dbReference type="NCBI Taxonomy" id="2109933"/>
    <lineage>
        <taxon>Bacteria</taxon>
        <taxon>Pseudomonadati</taxon>
        <taxon>Pseudomonadota</taxon>
        <taxon>Alphaproteobacteria</taxon>
        <taxon>Hyphomicrobiales</taxon>
        <taxon>Alsobacteraceae</taxon>
        <taxon>Alsobacter</taxon>
    </lineage>
</organism>
<dbReference type="GO" id="GO:0004479">
    <property type="term" value="F:methionyl-tRNA formyltransferase activity"/>
    <property type="evidence" value="ECO:0007669"/>
    <property type="project" value="TreeGrafter"/>
</dbReference>
<keyword evidence="3" id="KW-0808">Transferase</keyword>
<dbReference type="Proteomes" id="UP000239772">
    <property type="component" value="Unassembled WGS sequence"/>
</dbReference>
<reference evidence="4" key="1">
    <citation type="submission" date="2018-03" db="EMBL/GenBank/DDBJ databases">
        <authorList>
            <person name="Sun L."/>
            <person name="Liu H."/>
            <person name="Chen W."/>
            <person name="Huang K."/>
            <person name="Liu W."/>
            <person name="Gao X."/>
        </authorList>
    </citation>
    <scope>NUCLEOTIDE SEQUENCE [LARGE SCALE GENOMIC DNA]</scope>
    <source>
        <strain evidence="4">SH9</strain>
    </source>
</reference>
<accession>A0A2T1HVW4</accession>
<dbReference type="RefSeq" id="WP_106335993.1">
    <property type="nucleotide sequence ID" value="NZ_PVZS01000006.1"/>
</dbReference>
<proteinExistence type="predicted"/>
<feature type="domain" description="Formyl transferase N-terminal" evidence="2">
    <location>
        <begin position="67"/>
        <end position="154"/>
    </location>
</feature>
<evidence type="ECO:0000256" key="1">
    <source>
        <dbReference type="SAM" id="MobiDB-lite"/>
    </source>
</evidence>
<dbReference type="OrthoDB" id="5355061at2"/>
<feature type="region of interest" description="Disordered" evidence="1">
    <location>
        <begin position="175"/>
        <end position="195"/>
    </location>
</feature>
<comment type="caution">
    <text evidence="3">The sequence shown here is derived from an EMBL/GenBank/DDBJ whole genome shotgun (WGS) entry which is preliminary data.</text>
</comment>
<keyword evidence="4" id="KW-1185">Reference proteome</keyword>
<dbReference type="PANTHER" id="PTHR11138:SF5">
    <property type="entry name" value="METHIONYL-TRNA FORMYLTRANSFERASE, MITOCHONDRIAL"/>
    <property type="match status" value="1"/>
</dbReference>
<evidence type="ECO:0000259" key="2">
    <source>
        <dbReference type="Pfam" id="PF00551"/>
    </source>
</evidence>
<dbReference type="InterPro" id="IPR036477">
    <property type="entry name" value="Formyl_transf_N_sf"/>
</dbReference>
<dbReference type="PANTHER" id="PTHR11138">
    <property type="entry name" value="METHIONYL-TRNA FORMYLTRANSFERASE"/>
    <property type="match status" value="1"/>
</dbReference>
<dbReference type="AlphaFoldDB" id="A0A2T1HVW4"/>
<sequence length="195" mass="21263">MKVALIGSRWFAARVLDILLERGDEVFVLGTNGEDQLGKLAAEKGVPHKLLDNPRRVEGDMLPDGSYDAMIAAHCHAFIGRDARAKARNAFGYHPSLLPRHRGIAAVEWTIKAKDPIGGGSIYHLADGWDDGLVGEQEWCFVYPDDDAGSLWKRELAPMGLRLIRRALDTIDATGTLPGRKQDPKAVTLAPSSGL</sequence>
<gene>
    <name evidence="3" type="ORF">SLNSH_07165</name>
</gene>
<dbReference type="GO" id="GO:0005829">
    <property type="term" value="C:cytosol"/>
    <property type="evidence" value="ECO:0007669"/>
    <property type="project" value="TreeGrafter"/>
</dbReference>
<dbReference type="InterPro" id="IPR002376">
    <property type="entry name" value="Formyl_transf_N"/>
</dbReference>
<evidence type="ECO:0000313" key="4">
    <source>
        <dbReference type="Proteomes" id="UP000239772"/>
    </source>
</evidence>